<proteinExistence type="inferred from homology"/>
<evidence type="ECO:0000256" key="3">
    <source>
        <dbReference type="RuleBase" id="RU000363"/>
    </source>
</evidence>
<dbReference type="InterPro" id="IPR002347">
    <property type="entry name" value="SDR_fam"/>
</dbReference>
<dbReference type="Gene3D" id="3.40.50.720">
    <property type="entry name" value="NAD(P)-binding Rossmann-like Domain"/>
    <property type="match status" value="1"/>
</dbReference>
<dbReference type="RefSeq" id="WP_311573660.1">
    <property type="nucleotide sequence ID" value="NZ_JAVRFH010000016.1"/>
</dbReference>
<dbReference type="SUPFAM" id="SSF51735">
    <property type="entry name" value="NAD(P)-binding Rossmann-fold domains"/>
    <property type="match status" value="1"/>
</dbReference>
<organism evidence="4 5">
    <name type="scientific">Streptomyces lancefieldiae</name>
    <dbReference type="NCBI Taxonomy" id="3075520"/>
    <lineage>
        <taxon>Bacteria</taxon>
        <taxon>Bacillati</taxon>
        <taxon>Actinomycetota</taxon>
        <taxon>Actinomycetes</taxon>
        <taxon>Kitasatosporales</taxon>
        <taxon>Streptomycetaceae</taxon>
        <taxon>Streptomyces</taxon>
    </lineage>
</organism>
<dbReference type="PANTHER" id="PTHR24321:SF8">
    <property type="entry name" value="ESTRADIOL 17-BETA-DEHYDROGENASE 8-RELATED"/>
    <property type="match status" value="1"/>
</dbReference>
<dbReference type="EMBL" id="JAVRFH010000016">
    <property type="protein sequence ID" value="MDT0612152.1"/>
    <property type="molecule type" value="Genomic_DNA"/>
</dbReference>
<dbReference type="Pfam" id="PF00106">
    <property type="entry name" value="adh_short"/>
    <property type="match status" value="1"/>
</dbReference>
<dbReference type="PRINTS" id="PR00080">
    <property type="entry name" value="SDRFAMILY"/>
</dbReference>
<comment type="caution">
    <text evidence="4">The sequence shown here is derived from an EMBL/GenBank/DDBJ whole genome shotgun (WGS) entry which is preliminary data.</text>
</comment>
<name>A0ABU3ARE4_9ACTN</name>
<evidence type="ECO:0000313" key="5">
    <source>
        <dbReference type="Proteomes" id="UP001180724"/>
    </source>
</evidence>
<protein>
    <submittedName>
        <fullName evidence="4">SDR family NAD(P)-dependent oxidoreductase</fullName>
    </submittedName>
</protein>
<evidence type="ECO:0000313" key="4">
    <source>
        <dbReference type="EMBL" id="MDT0612152.1"/>
    </source>
</evidence>
<evidence type="ECO:0000256" key="2">
    <source>
        <dbReference type="ARBA" id="ARBA00023002"/>
    </source>
</evidence>
<dbReference type="InterPro" id="IPR036291">
    <property type="entry name" value="NAD(P)-bd_dom_sf"/>
</dbReference>
<gene>
    <name evidence="4" type="ORF">RM812_18290</name>
</gene>
<dbReference type="PANTHER" id="PTHR24321">
    <property type="entry name" value="DEHYDROGENASES, SHORT CHAIN"/>
    <property type="match status" value="1"/>
</dbReference>
<keyword evidence="2" id="KW-0560">Oxidoreductase</keyword>
<evidence type="ECO:0000256" key="1">
    <source>
        <dbReference type="ARBA" id="ARBA00006484"/>
    </source>
</evidence>
<reference evidence="4" key="1">
    <citation type="submission" date="2024-05" db="EMBL/GenBank/DDBJ databases">
        <title>30 novel species of actinomycetes from the DSMZ collection.</title>
        <authorList>
            <person name="Nouioui I."/>
        </authorList>
    </citation>
    <scope>NUCLEOTIDE SEQUENCE</scope>
    <source>
        <strain evidence="4">DSM 40712</strain>
    </source>
</reference>
<keyword evidence="5" id="KW-1185">Reference proteome</keyword>
<dbReference type="PRINTS" id="PR00081">
    <property type="entry name" value="GDHRDH"/>
</dbReference>
<dbReference type="Proteomes" id="UP001180724">
    <property type="component" value="Unassembled WGS sequence"/>
</dbReference>
<comment type="similarity">
    <text evidence="1 3">Belongs to the short-chain dehydrogenases/reductases (SDR) family.</text>
</comment>
<accession>A0ABU3ARE4</accession>
<sequence>MKLEGKVAFVTGAASGIGAATARLFAAEGATVIGADLSTEKAKDALKGLDGADGIGLDVSDSAAVNAAFAEMEREHGRLDVLVNAAGINAPTKQANDRLVEINVETFQAASRGETYHPDFLNDTTDEDFLKVLAVNLCGPFYCLRAAAPLMRRSGGGSVVNIASVAALVGAPMPLYYPASKAGVLGLTRAAAGELAPHNIRVNAVAPGAVDTPLLHAQPPEIVAGIVSMQPIKRPATPDELARTMLFLASDDGAYYTGQTLSPSGGLYM</sequence>